<dbReference type="Pfam" id="PF12770">
    <property type="entry name" value="CHAT"/>
    <property type="match status" value="1"/>
</dbReference>
<dbReference type="Proteomes" id="UP000027222">
    <property type="component" value="Unassembled WGS sequence"/>
</dbReference>
<proteinExistence type="predicted"/>
<dbReference type="SUPFAM" id="SSF81901">
    <property type="entry name" value="HCP-like"/>
    <property type="match status" value="1"/>
</dbReference>
<dbReference type="OrthoDB" id="9991317at2759"/>
<evidence type="ECO:0000259" key="1">
    <source>
        <dbReference type="Pfam" id="PF12770"/>
    </source>
</evidence>
<reference evidence="3" key="1">
    <citation type="journal article" date="2014" name="Proc. Natl. Acad. Sci. U.S.A.">
        <title>Extensive sampling of basidiomycete genomes demonstrates inadequacy of the white-rot/brown-rot paradigm for wood decay fungi.</title>
        <authorList>
            <person name="Riley R."/>
            <person name="Salamov A.A."/>
            <person name="Brown D.W."/>
            <person name="Nagy L.G."/>
            <person name="Floudas D."/>
            <person name="Held B.W."/>
            <person name="Levasseur A."/>
            <person name="Lombard V."/>
            <person name="Morin E."/>
            <person name="Otillar R."/>
            <person name="Lindquist E.A."/>
            <person name="Sun H."/>
            <person name="LaButti K.M."/>
            <person name="Schmutz J."/>
            <person name="Jabbour D."/>
            <person name="Luo H."/>
            <person name="Baker S.E."/>
            <person name="Pisabarro A.G."/>
            <person name="Walton J.D."/>
            <person name="Blanchette R.A."/>
            <person name="Henrissat B."/>
            <person name="Martin F."/>
            <person name="Cullen D."/>
            <person name="Hibbett D.S."/>
            <person name="Grigoriev I.V."/>
        </authorList>
    </citation>
    <scope>NUCLEOTIDE SEQUENCE [LARGE SCALE GENOMIC DNA]</scope>
    <source>
        <strain evidence="3">CBS 339.88</strain>
    </source>
</reference>
<dbReference type="STRING" id="685588.A0A067SXZ9"/>
<dbReference type="SUPFAM" id="SSF48452">
    <property type="entry name" value="TPR-like"/>
    <property type="match status" value="2"/>
</dbReference>
<dbReference type="InterPro" id="IPR011990">
    <property type="entry name" value="TPR-like_helical_dom_sf"/>
</dbReference>
<evidence type="ECO:0000313" key="3">
    <source>
        <dbReference type="Proteomes" id="UP000027222"/>
    </source>
</evidence>
<dbReference type="HOGENOM" id="CLU_001305_0_1_1"/>
<accession>A0A067SXZ9</accession>
<organism evidence="2 3">
    <name type="scientific">Galerina marginata (strain CBS 339.88)</name>
    <dbReference type="NCBI Taxonomy" id="685588"/>
    <lineage>
        <taxon>Eukaryota</taxon>
        <taxon>Fungi</taxon>
        <taxon>Dikarya</taxon>
        <taxon>Basidiomycota</taxon>
        <taxon>Agaricomycotina</taxon>
        <taxon>Agaricomycetes</taxon>
        <taxon>Agaricomycetidae</taxon>
        <taxon>Agaricales</taxon>
        <taxon>Agaricineae</taxon>
        <taxon>Strophariaceae</taxon>
        <taxon>Galerina</taxon>
    </lineage>
</organism>
<dbReference type="EMBL" id="KL142392">
    <property type="protein sequence ID" value="KDR71638.1"/>
    <property type="molecule type" value="Genomic_DNA"/>
</dbReference>
<evidence type="ECO:0000313" key="2">
    <source>
        <dbReference type="EMBL" id="KDR71638.1"/>
    </source>
</evidence>
<protein>
    <recommendedName>
        <fullName evidence="1">CHAT domain-containing protein</fullName>
    </recommendedName>
</protein>
<dbReference type="PANTHER" id="PTHR19959:SF119">
    <property type="entry name" value="FUNGAL LIPASE-LIKE DOMAIN-CONTAINING PROTEIN"/>
    <property type="match status" value="1"/>
</dbReference>
<feature type="domain" description="CHAT" evidence="1">
    <location>
        <begin position="824"/>
        <end position="1118"/>
    </location>
</feature>
<dbReference type="PANTHER" id="PTHR19959">
    <property type="entry name" value="KINESIN LIGHT CHAIN"/>
    <property type="match status" value="1"/>
</dbReference>
<name>A0A067SXZ9_GALM3</name>
<keyword evidence="3" id="KW-1185">Reference proteome</keyword>
<dbReference type="AlphaFoldDB" id="A0A067SXZ9"/>
<dbReference type="InterPro" id="IPR024983">
    <property type="entry name" value="CHAT_dom"/>
</dbReference>
<dbReference type="Gene3D" id="1.25.40.10">
    <property type="entry name" value="Tetratricopeptide repeat domain"/>
    <property type="match status" value="2"/>
</dbReference>
<gene>
    <name evidence="2" type="ORF">GALMADRAFT_795012</name>
</gene>
<sequence>MNVDKEEFTAILHGAAVAFLERYNLKEDLSDIGQAIHNLEIVVNNTGNDHQNKPERLNNLGIALRSRFEQAGDTIDIYKAISSHQQAIGLTPHGDEGNLSDIDDAVSSQEEALYLIPDGHEKTAEILNCLGNSLLSRFESTGDTIDVYQAIEFHQNANEITPDGHSDLPRWLNSLGLSLMRRFDSEGNPTDIDEAISSQRKAVCLTPEDHADMAGRLNNLGISLLSRFELTEAPTDINEAISSHQTAVRLTPHDHADMPMWMSSLGNSFMLRFKHTGDVNDISEAISWLGKAVHDTPPEHASMPTRLNNLGISFMDRFRYTGDIIDISQAISFLQKGVHLSHEDVFMPALLNNLGLSFLHRFRRTGDTTDVNEAVFCYQKAIRLCDGGLNVPMLLNNIGQLLLLRFERIGDLADVSQAITLQTRAVSLTPDEHASKPGRLGNLGGLLLRRFERTGDLTDISNAILSQQQSLVLAGVAPRPQFFNNLGNSFLCRFEAEGQLSDIGEAVSCHQRAINLTPDGHADMSMWLRSLGLSLRRRFERTNDPTDIQASIFSYRRCATYTSGSPSIRLDAAKAWAELAQKFDPSQLLEAHCTAIALVSQVAGLGQTVENRHNNLVDISDISACAAAAAFGAGRPELALEWLEQGRCLVWNQIISLRTSVDDLRTYDEALANRFSRVSMALEHYGAREAEIVGVEASMEHKVSLQQEAKIHAKLAHEMEQLLEQIRRIPKFRDFLRPPEAAHLLEHLPSSGNVILINVHQDRCDALALIPGRKIPLHIPLGTFTYGQAAELWTQLHDLLSSRGVRMPVRQSVTGVPSGSIIKRILKDLWLHVVKPIVDGLEITLAGPKHPHRIWWCTTGPLAFLPVHAAGNYSNPGQECVSDLVISSYTPTVTSLREKVKRTRKSSVKATQDLLMISQANAPNLPPIPGVTEEVKTIQEILRRKGLGFQCLEESVATLKRVTTEIEWHGSVHFACHGIQDPMEPLHSGFLLHDGQLKISELLQKNLPNADFAFLSACQTSAGSRVLSEEAVHLAGGMLAAGYQGVVATMWSIKDWYAPKVAENFYNFLLTRGALDERVRVGITNDGAAYALHDAIKVVRDDLKDSEDSFLLWLPYAHFGL</sequence>